<dbReference type="GO" id="GO:0016301">
    <property type="term" value="F:kinase activity"/>
    <property type="evidence" value="ECO:0007669"/>
    <property type="project" value="UniProtKB-KW"/>
</dbReference>
<dbReference type="PROSITE" id="PS01035">
    <property type="entry name" value="PTS_EIIB_TYPE_1_CYS"/>
    <property type="match status" value="1"/>
</dbReference>
<name>A0A097APA1_THEKI</name>
<dbReference type="InterPro" id="IPR050429">
    <property type="entry name" value="PTS_Glucose_EIICBA"/>
</dbReference>
<dbReference type="InterPro" id="IPR018113">
    <property type="entry name" value="PTrfase_EIIB_Cys"/>
</dbReference>
<dbReference type="PANTHER" id="PTHR30009:SF4">
    <property type="entry name" value="PTS SYSTEM N-ACETYLGLUCOSAMINE-SPECIFIC EIICBA COMPONENT"/>
    <property type="match status" value="1"/>
</dbReference>
<keyword evidence="9 12" id="KW-1133">Transmembrane helix</keyword>
<dbReference type="HOGENOM" id="CLU_012312_8_1_9"/>
<evidence type="ECO:0000256" key="8">
    <source>
        <dbReference type="ARBA" id="ARBA00022777"/>
    </source>
</evidence>
<evidence type="ECO:0000256" key="10">
    <source>
        <dbReference type="ARBA" id="ARBA00023136"/>
    </source>
</evidence>
<dbReference type="GO" id="GO:0015764">
    <property type="term" value="P:N-acetylglucosamine transport"/>
    <property type="evidence" value="ECO:0007669"/>
    <property type="project" value="TreeGrafter"/>
</dbReference>
<dbReference type="InterPro" id="IPR013013">
    <property type="entry name" value="PTS_EIIC_1"/>
</dbReference>
<dbReference type="EMBL" id="CP009170">
    <property type="protein sequence ID" value="AIS51652.1"/>
    <property type="molecule type" value="Genomic_DNA"/>
</dbReference>
<dbReference type="Gene3D" id="3.30.1360.60">
    <property type="entry name" value="Glucose permease domain IIB"/>
    <property type="match status" value="1"/>
</dbReference>
<evidence type="ECO:0000256" key="12">
    <source>
        <dbReference type="SAM" id="Phobius"/>
    </source>
</evidence>
<organism evidence="15 16">
    <name type="scientific">Thermoanaerobacter kivui</name>
    <name type="common">Acetogenium kivui</name>
    <dbReference type="NCBI Taxonomy" id="2325"/>
    <lineage>
        <taxon>Bacteria</taxon>
        <taxon>Bacillati</taxon>
        <taxon>Bacillota</taxon>
        <taxon>Clostridia</taxon>
        <taxon>Thermoanaerobacterales</taxon>
        <taxon>Thermoanaerobacteraceae</taxon>
        <taxon>Thermoanaerobacter</taxon>
    </lineage>
</organism>
<dbReference type="SUPFAM" id="SSF55604">
    <property type="entry name" value="Glucose permease domain IIB"/>
    <property type="match status" value="1"/>
</dbReference>
<dbReference type="KEGG" id="tki:TKV_c04500"/>
<dbReference type="InterPro" id="IPR036878">
    <property type="entry name" value="Glu_permease_IIB"/>
</dbReference>
<keyword evidence="16" id="KW-1185">Reference proteome</keyword>
<feature type="domain" description="PTS EIIC type-1" evidence="14">
    <location>
        <begin position="1"/>
        <end position="109"/>
    </location>
</feature>
<dbReference type="PROSITE" id="PS51098">
    <property type="entry name" value="PTS_EIIB_TYPE_1"/>
    <property type="match status" value="1"/>
</dbReference>
<keyword evidence="3" id="KW-1003">Cell membrane</keyword>
<dbReference type="PANTHER" id="PTHR30009">
    <property type="entry name" value="CYTOCHROME C-TYPE SYNTHESIS PROTEIN AND PTS TRANSMEMBRANE COMPONENT"/>
    <property type="match status" value="1"/>
</dbReference>
<feature type="transmembrane region" description="Helical" evidence="12">
    <location>
        <begin position="78"/>
        <end position="97"/>
    </location>
</feature>
<evidence type="ECO:0000313" key="15">
    <source>
        <dbReference type="EMBL" id="AIS51652.1"/>
    </source>
</evidence>
<dbReference type="EC" id="2.7.1.69" evidence="15"/>
<evidence type="ECO:0000256" key="9">
    <source>
        <dbReference type="ARBA" id="ARBA00022989"/>
    </source>
</evidence>
<feature type="transmembrane region" description="Helical" evidence="12">
    <location>
        <begin position="30"/>
        <end position="50"/>
    </location>
</feature>
<sequence length="208" mass="22592">MSGVLISAALTAFLTGITEPIEFSFMFLAPVLYVIHALLTGLSLAITYVLGIKDGFGFSAGLIDYILSYGIATKPLLLLLIGIIYGAIYYVIFYYIIVKFNLPTPGRLEEEAVDQYADMSKSELGDIAAQYVEVLGGAENIQSLEACITRLRLTVKDDTIIDDDKLKKLGATGVMRMGKNALQVIVGTKADLIAQEMKKHMKKAGGKI</sequence>
<keyword evidence="5 15" id="KW-0808">Transferase</keyword>
<evidence type="ECO:0000256" key="7">
    <source>
        <dbReference type="ARBA" id="ARBA00022692"/>
    </source>
</evidence>
<dbReference type="InterPro" id="IPR001996">
    <property type="entry name" value="PTS_IIB_1"/>
</dbReference>
<evidence type="ECO:0000256" key="5">
    <source>
        <dbReference type="ARBA" id="ARBA00022679"/>
    </source>
</evidence>
<dbReference type="PROSITE" id="PS51103">
    <property type="entry name" value="PTS_EIIC_TYPE_1"/>
    <property type="match status" value="1"/>
</dbReference>
<evidence type="ECO:0000256" key="3">
    <source>
        <dbReference type="ARBA" id="ARBA00022475"/>
    </source>
</evidence>
<dbReference type="NCBIfam" id="TIGR00826">
    <property type="entry name" value="EIIB_glc"/>
    <property type="match status" value="1"/>
</dbReference>
<dbReference type="InterPro" id="IPR003352">
    <property type="entry name" value="PTS_EIIC"/>
</dbReference>
<dbReference type="Pfam" id="PF02378">
    <property type="entry name" value="PTS_EIIC"/>
    <property type="match status" value="1"/>
</dbReference>
<keyword evidence="7 12" id="KW-0812">Transmembrane</keyword>
<dbReference type="Proteomes" id="UP000029669">
    <property type="component" value="Chromosome"/>
</dbReference>
<dbReference type="GO" id="GO:0005886">
    <property type="term" value="C:plasma membrane"/>
    <property type="evidence" value="ECO:0007669"/>
    <property type="project" value="UniProtKB-SubCell"/>
</dbReference>
<evidence type="ECO:0000256" key="11">
    <source>
        <dbReference type="PROSITE-ProRule" id="PRU00421"/>
    </source>
</evidence>
<keyword evidence="2" id="KW-0813">Transport</keyword>
<comment type="subcellular location">
    <subcellularLocation>
        <location evidence="1">Cell membrane</location>
        <topology evidence="1">Multi-pass membrane protein</topology>
    </subcellularLocation>
</comment>
<keyword evidence="4" id="KW-0762">Sugar transport</keyword>
<accession>A0A097APA1</accession>
<evidence type="ECO:0000259" key="14">
    <source>
        <dbReference type="PROSITE" id="PS51103"/>
    </source>
</evidence>
<feature type="domain" description="PTS EIIB type-1" evidence="13">
    <location>
        <begin position="125"/>
        <end position="207"/>
    </location>
</feature>
<keyword evidence="10 12" id="KW-0472">Membrane</keyword>
<dbReference type="GO" id="GO:0008982">
    <property type="term" value="F:protein-N(PI)-phosphohistidine-sugar phosphotransferase activity"/>
    <property type="evidence" value="ECO:0007669"/>
    <property type="project" value="InterPro"/>
</dbReference>
<dbReference type="Pfam" id="PF00367">
    <property type="entry name" value="PTS_EIIB"/>
    <property type="match status" value="1"/>
</dbReference>
<evidence type="ECO:0000256" key="1">
    <source>
        <dbReference type="ARBA" id="ARBA00004651"/>
    </source>
</evidence>
<feature type="active site" description="Phosphocysteine intermediate; for EIIB activity" evidence="11">
    <location>
        <position position="147"/>
    </location>
</feature>
<dbReference type="CDD" id="cd00212">
    <property type="entry name" value="PTS_IIB_glc"/>
    <property type="match status" value="1"/>
</dbReference>
<keyword evidence="8" id="KW-0418">Kinase</keyword>
<dbReference type="AlphaFoldDB" id="A0A097APA1"/>
<reference evidence="16" key="1">
    <citation type="journal article" date="2015" name="Genome Announc.">
        <title>Whole-Genome Sequences of 80 Environmental and Clinical Isolates of Burkholderia pseudomallei.</title>
        <authorList>
            <person name="Johnson S.L."/>
            <person name="Baker A.L."/>
            <person name="Chain P.S."/>
            <person name="Currie B.J."/>
            <person name="Daligault H.E."/>
            <person name="Davenport K.W."/>
            <person name="Davis C.B."/>
            <person name="Inglis T.J."/>
            <person name="Kaestli M."/>
            <person name="Koren S."/>
            <person name="Mayo M."/>
            <person name="Merritt A.J."/>
            <person name="Price E.P."/>
            <person name="Sarovich D.S."/>
            <person name="Warner J."/>
            <person name="Rosovitz M.J."/>
        </authorList>
    </citation>
    <scope>NUCLEOTIDE SEQUENCE [LARGE SCALE GENOMIC DNA]</scope>
    <source>
        <strain evidence="16">DSM 2030</strain>
    </source>
</reference>
<evidence type="ECO:0000256" key="4">
    <source>
        <dbReference type="ARBA" id="ARBA00022597"/>
    </source>
</evidence>
<evidence type="ECO:0000313" key="16">
    <source>
        <dbReference type="Proteomes" id="UP000029669"/>
    </source>
</evidence>
<dbReference type="FunFam" id="3.30.1360.60:FF:000001">
    <property type="entry name" value="PTS system glucose-specific IIBC component PtsG"/>
    <property type="match status" value="1"/>
</dbReference>
<evidence type="ECO:0000256" key="6">
    <source>
        <dbReference type="ARBA" id="ARBA00022683"/>
    </source>
</evidence>
<proteinExistence type="predicted"/>
<dbReference type="GO" id="GO:0009401">
    <property type="term" value="P:phosphoenolpyruvate-dependent sugar phosphotransferase system"/>
    <property type="evidence" value="ECO:0007669"/>
    <property type="project" value="UniProtKB-KW"/>
</dbReference>
<evidence type="ECO:0000256" key="2">
    <source>
        <dbReference type="ARBA" id="ARBA00022448"/>
    </source>
</evidence>
<protein>
    <submittedName>
        <fullName evidence="15">PTS system N-acetylglucosamine-specific EIICB component NagP</fullName>
        <ecNumber evidence="15">2.7.1.69</ecNumber>
    </submittedName>
</protein>
<dbReference type="GO" id="GO:0090563">
    <property type="term" value="F:protein-phosphocysteine-sugar phosphotransferase activity"/>
    <property type="evidence" value="ECO:0007669"/>
    <property type="project" value="TreeGrafter"/>
</dbReference>
<keyword evidence="6" id="KW-0598">Phosphotransferase system</keyword>
<evidence type="ECO:0000259" key="13">
    <source>
        <dbReference type="PROSITE" id="PS51098"/>
    </source>
</evidence>
<gene>
    <name evidence="15" type="primary">nagP</name>
    <name evidence="15" type="ORF">TKV_c04500</name>
</gene>
<dbReference type="eggNOG" id="COG1263">
    <property type="taxonomic scope" value="Bacteria"/>
</dbReference>
<dbReference type="STRING" id="2325.TKV_c04500"/>